<keyword evidence="1" id="KW-0732">Signal</keyword>
<dbReference type="OrthoDB" id="409848at2759"/>
<gene>
    <name evidence="2" type="ORF">IV203_001050</name>
</gene>
<proteinExistence type="predicted"/>
<dbReference type="PANTHER" id="PTHR38360:SF1">
    <property type="entry name" value="F12P19.7"/>
    <property type="match status" value="1"/>
</dbReference>
<protein>
    <submittedName>
        <fullName evidence="2">ABC transporter substrate-binding protein</fullName>
    </submittedName>
</protein>
<accession>A0A9K3L721</accession>
<reference evidence="2" key="1">
    <citation type="journal article" date="2021" name="Sci. Rep.">
        <title>Diploid genomic architecture of Nitzschia inconspicua, an elite biomass production diatom.</title>
        <authorList>
            <person name="Oliver A."/>
            <person name="Podell S."/>
            <person name="Pinowska A."/>
            <person name="Traller J.C."/>
            <person name="Smith S.R."/>
            <person name="McClure R."/>
            <person name="Beliaev A."/>
            <person name="Bohutskyi P."/>
            <person name="Hill E.A."/>
            <person name="Rabines A."/>
            <person name="Zheng H."/>
            <person name="Allen L.Z."/>
            <person name="Kuo A."/>
            <person name="Grigoriev I.V."/>
            <person name="Allen A.E."/>
            <person name="Hazlebeck D."/>
            <person name="Allen E.E."/>
        </authorList>
    </citation>
    <scope>NUCLEOTIDE SEQUENCE</scope>
    <source>
        <strain evidence="2">Hildebrandi</strain>
    </source>
</reference>
<dbReference type="Proteomes" id="UP000693970">
    <property type="component" value="Unassembled WGS sequence"/>
</dbReference>
<dbReference type="EMBL" id="JAGRRH010000015">
    <property type="protein sequence ID" value="KAG7356364.1"/>
    <property type="molecule type" value="Genomic_DNA"/>
</dbReference>
<name>A0A9K3L721_9STRA</name>
<feature type="chain" id="PRO_5039926352" evidence="1">
    <location>
        <begin position="20"/>
        <end position="497"/>
    </location>
</feature>
<reference evidence="2" key="2">
    <citation type="submission" date="2021-04" db="EMBL/GenBank/DDBJ databases">
        <authorList>
            <person name="Podell S."/>
        </authorList>
    </citation>
    <scope>NUCLEOTIDE SEQUENCE</scope>
    <source>
        <strain evidence="2">Hildebrandi</strain>
    </source>
</reference>
<feature type="signal peptide" evidence="1">
    <location>
        <begin position="1"/>
        <end position="19"/>
    </location>
</feature>
<comment type="caution">
    <text evidence="2">The sequence shown here is derived from an EMBL/GenBank/DDBJ whole genome shotgun (WGS) entry which is preliminary data.</text>
</comment>
<sequence>MKIFSFVVSACTLTSLVAAQTTVITQNLQSCIGDGQFQLGIDYFPNKFTPRKYSPIFLPENQANLDMTTDLLEIEYFDYYKIVTNKYHNKTYLLYQCGATPPMEEVLSGRHQLVLPIPHKGGLAITETPQIPPLELLGLRQEIIAYIGDPQYVSSPCLNYAIDELGSVEVVFDPEDPWNSERNQELTDEFLSRHPEAIIFGGIFANASADRIMGVAETQERTNVATFDWISLYAALFNLEERSNEIAKETEERYQCSSANARSLSSDMEEDDRPVIFWADFFEGYNWSVAECPTWDHTYYCEYASHCGAHIISRPEDIGTQDEYGYWYLNDDEVLKLGKDADIFVFPSLFWDTVYEQKRDILDQFKAVQNKRVYDTQGGGPNAWYEQRLAEYDVVGNDFCAMVGLSNPHQNPPHTIKWLRNVFTGTVPENGACNVPENLDDQYVPVGAFCAPLEQLGGPNEGGDTEGSETSSSAPATFAGLALFLPFFMLPCFGNLD</sequence>
<evidence type="ECO:0000256" key="1">
    <source>
        <dbReference type="SAM" id="SignalP"/>
    </source>
</evidence>
<organism evidence="2 3">
    <name type="scientific">Nitzschia inconspicua</name>
    <dbReference type="NCBI Taxonomy" id="303405"/>
    <lineage>
        <taxon>Eukaryota</taxon>
        <taxon>Sar</taxon>
        <taxon>Stramenopiles</taxon>
        <taxon>Ochrophyta</taxon>
        <taxon>Bacillariophyta</taxon>
        <taxon>Bacillariophyceae</taxon>
        <taxon>Bacillariophycidae</taxon>
        <taxon>Bacillariales</taxon>
        <taxon>Bacillariaceae</taxon>
        <taxon>Nitzschia</taxon>
    </lineage>
</organism>
<evidence type="ECO:0000313" key="2">
    <source>
        <dbReference type="EMBL" id="KAG7356364.1"/>
    </source>
</evidence>
<dbReference type="AlphaFoldDB" id="A0A9K3L721"/>
<evidence type="ECO:0000313" key="3">
    <source>
        <dbReference type="Proteomes" id="UP000693970"/>
    </source>
</evidence>
<dbReference type="PANTHER" id="PTHR38360">
    <property type="entry name" value="OS03G0120000 PROTEIN"/>
    <property type="match status" value="1"/>
</dbReference>
<keyword evidence="3" id="KW-1185">Reference proteome</keyword>